<proteinExistence type="predicted"/>
<organism evidence="1">
    <name type="scientific">Arundo donax</name>
    <name type="common">Giant reed</name>
    <name type="synonym">Donax arundinaceus</name>
    <dbReference type="NCBI Taxonomy" id="35708"/>
    <lineage>
        <taxon>Eukaryota</taxon>
        <taxon>Viridiplantae</taxon>
        <taxon>Streptophyta</taxon>
        <taxon>Embryophyta</taxon>
        <taxon>Tracheophyta</taxon>
        <taxon>Spermatophyta</taxon>
        <taxon>Magnoliopsida</taxon>
        <taxon>Liliopsida</taxon>
        <taxon>Poales</taxon>
        <taxon>Poaceae</taxon>
        <taxon>PACMAD clade</taxon>
        <taxon>Arundinoideae</taxon>
        <taxon>Arundineae</taxon>
        <taxon>Arundo</taxon>
    </lineage>
</organism>
<protein>
    <submittedName>
        <fullName evidence="1">Uncharacterized protein</fullName>
    </submittedName>
</protein>
<evidence type="ECO:0000313" key="1">
    <source>
        <dbReference type="EMBL" id="JAD72848.1"/>
    </source>
</evidence>
<sequence>MWMKNGMELHLDQFLGETSFRMLVSMKVFFA</sequence>
<dbReference type="EMBL" id="GBRH01225047">
    <property type="protein sequence ID" value="JAD72848.1"/>
    <property type="molecule type" value="Transcribed_RNA"/>
</dbReference>
<name>A0A0A9CEG0_ARUDO</name>
<reference evidence="1" key="2">
    <citation type="journal article" date="2015" name="Data Brief">
        <title>Shoot transcriptome of the giant reed, Arundo donax.</title>
        <authorList>
            <person name="Barrero R.A."/>
            <person name="Guerrero F.D."/>
            <person name="Moolhuijzen P."/>
            <person name="Goolsby J.A."/>
            <person name="Tidwell J."/>
            <person name="Bellgard S.E."/>
            <person name="Bellgard M.I."/>
        </authorList>
    </citation>
    <scope>NUCLEOTIDE SEQUENCE</scope>
    <source>
        <tissue evidence="1">Shoot tissue taken approximately 20 cm above the soil surface</tissue>
    </source>
</reference>
<dbReference type="AlphaFoldDB" id="A0A0A9CEG0"/>
<accession>A0A0A9CEG0</accession>
<reference evidence="1" key="1">
    <citation type="submission" date="2014-09" db="EMBL/GenBank/DDBJ databases">
        <authorList>
            <person name="Magalhaes I.L.F."/>
            <person name="Oliveira U."/>
            <person name="Santos F.R."/>
            <person name="Vidigal T.H.D.A."/>
            <person name="Brescovit A.D."/>
            <person name="Santos A.J."/>
        </authorList>
    </citation>
    <scope>NUCLEOTIDE SEQUENCE</scope>
    <source>
        <tissue evidence="1">Shoot tissue taken approximately 20 cm above the soil surface</tissue>
    </source>
</reference>